<dbReference type="SUPFAM" id="SSF52743">
    <property type="entry name" value="Subtilisin-like"/>
    <property type="match status" value="1"/>
</dbReference>
<dbReference type="PROSITE" id="PS51892">
    <property type="entry name" value="SUBTILASE"/>
    <property type="match status" value="1"/>
</dbReference>
<keyword evidence="2 5" id="KW-0645">Protease</keyword>
<dbReference type="InterPro" id="IPR008979">
    <property type="entry name" value="Galactose-bd-like_sf"/>
</dbReference>
<proteinExistence type="inferred from homology"/>
<feature type="active site" description="Charge relay system" evidence="5">
    <location>
        <position position="131"/>
    </location>
</feature>
<feature type="signal peptide" evidence="6">
    <location>
        <begin position="1"/>
        <end position="21"/>
    </location>
</feature>
<feature type="chain" id="PRO_5011764468" evidence="6">
    <location>
        <begin position="22"/>
        <end position="1308"/>
    </location>
</feature>
<dbReference type="EMBL" id="FNFO01000002">
    <property type="protein sequence ID" value="SDK32487.1"/>
    <property type="molecule type" value="Genomic_DNA"/>
</dbReference>
<evidence type="ECO:0000256" key="4">
    <source>
        <dbReference type="ARBA" id="ARBA00022825"/>
    </source>
</evidence>
<dbReference type="InterPro" id="IPR026444">
    <property type="entry name" value="Secre_tail"/>
</dbReference>
<dbReference type="OrthoDB" id="9792152at2"/>
<dbReference type="Proteomes" id="UP000198510">
    <property type="component" value="Unassembled WGS sequence"/>
</dbReference>
<comment type="similarity">
    <text evidence="1 5">Belongs to the peptidase S8 family.</text>
</comment>
<dbReference type="Gene3D" id="2.60.40.10">
    <property type="entry name" value="Immunoglobulins"/>
    <property type="match status" value="2"/>
</dbReference>
<evidence type="ECO:0000256" key="5">
    <source>
        <dbReference type="PROSITE-ProRule" id="PRU01240"/>
    </source>
</evidence>
<evidence type="ECO:0000313" key="9">
    <source>
        <dbReference type="Proteomes" id="UP000198510"/>
    </source>
</evidence>
<protein>
    <submittedName>
        <fullName evidence="8">Por secretion system C-terminal sorting domain-containing protein</fullName>
    </submittedName>
</protein>
<dbReference type="InterPro" id="IPR000209">
    <property type="entry name" value="Peptidase_S8/S53_dom"/>
</dbReference>
<evidence type="ECO:0000256" key="1">
    <source>
        <dbReference type="ARBA" id="ARBA00011073"/>
    </source>
</evidence>
<dbReference type="STRING" id="1075417.SAMN05421823_102451"/>
<dbReference type="InterPro" id="IPR036179">
    <property type="entry name" value="Ig-like_dom_sf"/>
</dbReference>
<dbReference type="Gene3D" id="2.60.120.380">
    <property type="match status" value="1"/>
</dbReference>
<dbReference type="PRINTS" id="PR00723">
    <property type="entry name" value="SUBTILISIN"/>
</dbReference>
<dbReference type="InterPro" id="IPR013783">
    <property type="entry name" value="Ig-like_fold"/>
</dbReference>
<feature type="active site" description="Charge relay system" evidence="5">
    <location>
        <position position="158"/>
    </location>
</feature>
<dbReference type="InterPro" id="IPR015500">
    <property type="entry name" value="Peptidase_S8_subtilisin-rel"/>
</dbReference>
<dbReference type="InterPro" id="IPR051048">
    <property type="entry name" value="Peptidase_S8/S53_subtilisin"/>
</dbReference>
<evidence type="ECO:0000256" key="2">
    <source>
        <dbReference type="ARBA" id="ARBA00022670"/>
    </source>
</evidence>
<dbReference type="NCBIfam" id="TIGR04183">
    <property type="entry name" value="Por_Secre_tail"/>
    <property type="match status" value="1"/>
</dbReference>
<feature type="active site" description="Charge relay system" evidence="5">
    <location>
        <position position="378"/>
    </location>
</feature>
<keyword evidence="3 5" id="KW-0378">Hydrolase</keyword>
<feature type="domain" description="Peptidase S8/S53" evidence="7">
    <location>
        <begin position="149"/>
        <end position="432"/>
    </location>
</feature>
<dbReference type="InterPro" id="IPR036852">
    <property type="entry name" value="Peptidase_S8/S53_dom_sf"/>
</dbReference>
<dbReference type="InterPro" id="IPR034058">
    <property type="entry name" value="TagA/B/C/D_pept_dom"/>
</dbReference>
<dbReference type="Pfam" id="PF00082">
    <property type="entry name" value="Peptidase_S8"/>
    <property type="match status" value="1"/>
</dbReference>
<dbReference type="Gene3D" id="3.40.50.200">
    <property type="entry name" value="Peptidase S8/S53 domain"/>
    <property type="match status" value="1"/>
</dbReference>
<keyword evidence="6" id="KW-0732">Signal</keyword>
<name>A0A1G9AYZ0_9BACT</name>
<keyword evidence="4 5" id="KW-0720">Serine protease</keyword>
<evidence type="ECO:0000313" key="8">
    <source>
        <dbReference type="EMBL" id="SDK32487.1"/>
    </source>
</evidence>
<evidence type="ECO:0000256" key="3">
    <source>
        <dbReference type="ARBA" id="ARBA00022801"/>
    </source>
</evidence>
<dbReference type="GO" id="GO:0004252">
    <property type="term" value="F:serine-type endopeptidase activity"/>
    <property type="evidence" value="ECO:0007669"/>
    <property type="project" value="UniProtKB-UniRule"/>
</dbReference>
<evidence type="ECO:0000259" key="7">
    <source>
        <dbReference type="Pfam" id="PF00082"/>
    </source>
</evidence>
<keyword evidence="9" id="KW-1185">Reference proteome</keyword>
<evidence type="ECO:0000256" key="6">
    <source>
        <dbReference type="SAM" id="SignalP"/>
    </source>
</evidence>
<sequence length="1308" mass="140304">MQKLFLSCIFLIAGWGLQAQAPAAQNFTQAPVKAAQQKALRQLADVYEAHYQRQQASAQRWATLHAQPLRLQTTQGHVRLLSGFAPNGQPLFQQTENNQASAATIGTTYLLPGGGLQLNLTGQGMRIGQWDGGSVLGTHQELSGRVLQYESGLDVNAHATHVAGTLVASGVQSLARGMAPEAQLRAYDFDNDLSEMASAAADGLLISNHSYGTAAGWDEATNAWYGDPIISEDEDWKFGFYDEKAQAWDQIAHDAPYYLIVKSVGNDRGNAQPASGKYQVWDGSGWVESTRARPKDGGTDGFDCISTYATAKNILTVGAIKALESGYTTPSAVTMSDFSSWGPTDDGRIKPDVVANGVMVYSTNSYSNSAYSYRSGSSMAAPSVAGSLLLVQEYAHRLTGNYLRAATLKALTIHTADEAGPQPGPDYMFGWGVANLRQVATVVGDTSEAHLYTEAQLAQGKTYLLSIESDGTQPLVATLCWTDLPGYPSYPSLNSPELKLINDLDMRITDPEGQVYQPYVLNPAQPQQAATTGDNIRDNVEKIVIPDAMPGVYTLKITHKALLTGSAQPFSLVVSGRKSRNAPPPPTLAASAVTQTTYCLGTELAVAYQTTGTFQNGNSFRLELSDASGSFTSSTLIGSAQGTGGSIRGIIPSYLPAGTGYRLRVVSTAPRLVATGSEEALQLVPSPARPSATSNGPVCTGDVLFLQTDFLENGTYHWQGPNGFESDEQMPVIVNAGLEHGGTYRLSVMTNGCVSEEASVTVQVTSVPVVTLQTDGSTTFCSGESVELSVPAGIGAAYQWYWDGTPLDAATTSSFQATEEGAYSVQVTTEAGCLAFSDTVQVYVKPTPVATLVFQEGVLYASGGSIYRWQRDGQWIEDAADSTYVPMEPGLYAVSIGNETGCSALSTPFAFQQDSTAHTLLYAASVADFTPGLSVGQRAIDQWHNRPERALQAPEETGDPQSAVRLGKGGWLTLMLSDSLANGVGTDLQVVPLDTTLCEENRAQAYVLASQNGTDFVYLGIACGRTDLDLQALPWARYIRLIDTNEGLDADGFTLDGLIGTSGAYRQGALTELQTCGAWDVVKYRSGKDLAGNGLDDSLTVTAHVLDVPDGKTTALGYGGELVVQLETALFNRFGTHPDFEITGPTSTGELDVAVQASIDGSTWHEVGTITAQERWVDLAELPFAMYVRLQDQSQASSAAPYGLLIDGLRCRPHEERTEPDTPLYPPHVYPNPYRAQLTLDYTAVEDEQTLRVQVVDVYGATVWQAEQALELDQHYSLLLPLGTQAPGVYYLITTTERYRQTLKIVKQ</sequence>
<dbReference type="PANTHER" id="PTHR43399">
    <property type="entry name" value="SUBTILISIN-RELATED"/>
    <property type="match status" value="1"/>
</dbReference>
<accession>A0A1G9AYZ0</accession>
<gene>
    <name evidence="8" type="ORF">SAMN05421823_102451</name>
</gene>
<dbReference type="CDD" id="cd04842">
    <property type="entry name" value="Peptidases_S8_Kp43_protease"/>
    <property type="match status" value="1"/>
</dbReference>
<reference evidence="8 9" key="1">
    <citation type="submission" date="2016-10" db="EMBL/GenBank/DDBJ databases">
        <authorList>
            <person name="de Groot N.N."/>
        </authorList>
    </citation>
    <scope>NUCLEOTIDE SEQUENCE [LARGE SCALE GENOMIC DNA]</scope>
    <source>
        <strain evidence="8 9">DSM 25186</strain>
    </source>
</reference>
<dbReference type="SUPFAM" id="SSF48726">
    <property type="entry name" value="Immunoglobulin"/>
    <property type="match status" value="1"/>
</dbReference>
<dbReference type="GO" id="GO:0006508">
    <property type="term" value="P:proteolysis"/>
    <property type="evidence" value="ECO:0007669"/>
    <property type="project" value="UniProtKB-KW"/>
</dbReference>
<dbReference type="PANTHER" id="PTHR43399:SF4">
    <property type="entry name" value="CELL WALL-ASSOCIATED PROTEASE"/>
    <property type="match status" value="1"/>
</dbReference>
<dbReference type="SUPFAM" id="SSF49785">
    <property type="entry name" value="Galactose-binding domain-like"/>
    <property type="match status" value="1"/>
</dbReference>
<organism evidence="8 9">
    <name type="scientific">Catalinimonas alkaloidigena</name>
    <dbReference type="NCBI Taxonomy" id="1075417"/>
    <lineage>
        <taxon>Bacteria</taxon>
        <taxon>Pseudomonadati</taxon>
        <taxon>Bacteroidota</taxon>
        <taxon>Cytophagia</taxon>
        <taxon>Cytophagales</taxon>
        <taxon>Catalimonadaceae</taxon>
        <taxon>Catalinimonas</taxon>
    </lineage>
</organism>